<dbReference type="PANTHER" id="PTHR38664:SF1">
    <property type="entry name" value="SLR0058 PROTEIN"/>
    <property type="match status" value="1"/>
</dbReference>
<evidence type="ECO:0000313" key="3">
    <source>
        <dbReference type="Proteomes" id="UP001371218"/>
    </source>
</evidence>
<dbReference type="Proteomes" id="UP001371218">
    <property type="component" value="Unassembled WGS sequence"/>
</dbReference>
<dbReference type="Pfam" id="PF05597">
    <property type="entry name" value="Phasin"/>
    <property type="match status" value="1"/>
</dbReference>
<organism evidence="2 3">
    <name type="scientific">Ideonella lacteola</name>
    <dbReference type="NCBI Taxonomy" id="2984193"/>
    <lineage>
        <taxon>Bacteria</taxon>
        <taxon>Pseudomonadati</taxon>
        <taxon>Pseudomonadota</taxon>
        <taxon>Betaproteobacteria</taxon>
        <taxon>Burkholderiales</taxon>
        <taxon>Sphaerotilaceae</taxon>
        <taxon>Ideonella</taxon>
    </lineage>
</organism>
<keyword evidence="3" id="KW-1185">Reference proteome</keyword>
<dbReference type="RefSeq" id="WP_341426001.1">
    <property type="nucleotide sequence ID" value="NZ_JBBUTG010000006.1"/>
</dbReference>
<dbReference type="PANTHER" id="PTHR38664">
    <property type="entry name" value="SLR0058 PROTEIN"/>
    <property type="match status" value="1"/>
</dbReference>
<accession>A0ABU9BNT1</accession>
<name>A0ABU9BNT1_9BURK</name>
<evidence type="ECO:0000313" key="2">
    <source>
        <dbReference type="EMBL" id="MEK8031613.1"/>
    </source>
</evidence>
<comment type="caution">
    <text evidence="2">The sequence shown here is derived from an EMBL/GenBank/DDBJ whole genome shotgun (WGS) entry which is preliminary data.</text>
</comment>
<dbReference type="EMBL" id="JBBUTG010000006">
    <property type="protein sequence ID" value="MEK8031613.1"/>
    <property type="molecule type" value="Genomic_DNA"/>
</dbReference>
<protein>
    <submittedName>
        <fullName evidence="2">Phasin family protein</fullName>
    </submittedName>
</protein>
<dbReference type="InterPro" id="IPR008769">
    <property type="entry name" value="PhaF_PhaI"/>
</dbReference>
<gene>
    <name evidence="2" type="ORF">AACH06_12365</name>
</gene>
<sequence>MVKKLKKMAEQKSASPAGLLDSQLAGAVKASAQQIWLAGMGAFAKAQEEGTKVFEALVKEGVTLQRKTQAVAEERIGEVTGKMSAMAGEVTNKAGASWDKLESIFEARTAKALGKLGVPTAKDVANLTERVDALASAVAKLGGKVAPAKKAAKAEKVEKANGTAKKAAAKKPVAKKAAPAKKAAAPRKAAPRKKAEKPAASEAPAA</sequence>
<reference evidence="2 3" key="1">
    <citation type="submission" date="2024-04" db="EMBL/GenBank/DDBJ databases">
        <title>Novel species of the genus Ideonella isolated from streams.</title>
        <authorList>
            <person name="Lu H."/>
        </authorList>
    </citation>
    <scope>NUCLEOTIDE SEQUENCE [LARGE SCALE GENOMIC DNA]</scope>
    <source>
        <strain evidence="2 3">DXS29W</strain>
    </source>
</reference>
<dbReference type="NCBIfam" id="TIGR01837">
    <property type="entry name" value="PHA_granule_1"/>
    <property type="match status" value="1"/>
</dbReference>
<feature type="compositionally biased region" description="Low complexity" evidence="1">
    <location>
        <begin position="175"/>
        <end position="188"/>
    </location>
</feature>
<evidence type="ECO:0000256" key="1">
    <source>
        <dbReference type="SAM" id="MobiDB-lite"/>
    </source>
</evidence>
<proteinExistence type="predicted"/>
<feature type="region of interest" description="Disordered" evidence="1">
    <location>
        <begin position="149"/>
        <end position="206"/>
    </location>
</feature>